<dbReference type="Proteomes" id="UP001358614">
    <property type="component" value="Chromosome 1"/>
</dbReference>
<name>A0AAX4KA32_9TREE</name>
<feature type="compositionally biased region" description="Basic and acidic residues" evidence="1">
    <location>
        <begin position="260"/>
        <end position="272"/>
    </location>
</feature>
<keyword evidence="3" id="KW-1185">Reference proteome</keyword>
<reference evidence="2 3" key="1">
    <citation type="submission" date="2024-01" db="EMBL/GenBank/DDBJ databases">
        <title>Comparative genomics of Cryptococcus and Kwoniella reveals pathogenesis evolution and contrasting modes of karyotype evolution via chromosome fusion or intercentromeric recombination.</title>
        <authorList>
            <person name="Coelho M.A."/>
            <person name="David-Palma M."/>
            <person name="Shea T."/>
            <person name="Bowers K."/>
            <person name="McGinley-Smith S."/>
            <person name="Mohammad A.W."/>
            <person name="Gnirke A."/>
            <person name="Yurkov A.M."/>
            <person name="Nowrousian M."/>
            <person name="Sun S."/>
            <person name="Cuomo C.A."/>
            <person name="Heitman J."/>
        </authorList>
    </citation>
    <scope>NUCLEOTIDE SEQUENCE [LARGE SCALE GENOMIC DNA]</scope>
    <source>
        <strain evidence="2 3">PYCC6329</strain>
    </source>
</reference>
<gene>
    <name evidence="2" type="ORF">V865_001379</name>
</gene>
<dbReference type="RefSeq" id="XP_066081294.1">
    <property type="nucleotide sequence ID" value="XM_066225197.1"/>
</dbReference>
<dbReference type="GeneID" id="91100183"/>
<evidence type="ECO:0000313" key="2">
    <source>
        <dbReference type="EMBL" id="WWD03327.1"/>
    </source>
</evidence>
<proteinExistence type="predicted"/>
<evidence type="ECO:0000256" key="1">
    <source>
        <dbReference type="SAM" id="MobiDB-lite"/>
    </source>
</evidence>
<feature type="compositionally biased region" description="Basic and acidic residues" evidence="1">
    <location>
        <begin position="235"/>
        <end position="244"/>
    </location>
</feature>
<feature type="region of interest" description="Disordered" evidence="1">
    <location>
        <begin position="227"/>
        <end position="272"/>
    </location>
</feature>
<protein>
    <submittedName>
        <fullName evidence="2">Uncharacterized protein</fullName>
    </submittedName>
</protein>
<sequence length="370" mass="41490">MRAKRTPAMTAIIRNDPERFTDPDHRSSLINTCVDNAVDGMISNSVSCTVLDDNTYKPVVNLNKDNLDFLYAKYLQDSVGDDLKDQGSIVQPPNEFFNEFISAARSSIQREICSSTVNKNSVPITAARVACCLNGTIQKMLRQSPKFVNGLQEVRTDWQKSLDEKEVSTANLEAMYLSERYPKSLMPLYGQGFKPDSYTFDMVYSIPIKTDLTFKTIESMITQVTSEADQAGRNADAREREHPELAGTSIMPKPMTSELQAKRQADLASREEKYWQKTQSALESALSGQSQMSDEDWKENGNLLDVVYIPDQSPGTLTVRPSNGPVVDLHSDIEVRFWQSKNPYSTIEDPFMTSVESLDERLETATSTTA</sequence>
<evidence type="ECO:0000313" key="3">
    <source>
        <dbReference type="Proteomes" id="UP001358614"/>
    </source>
</evidence>
<accession>A0AAX4KA32</accession>
<dbReference type="KEGG" id="ker:91100183"/>
<dbReference type="AlphaFoldDB" id="A0AAX4KA32"/>
<organism evidence="2 3">
    <name type="scientific">Kwoniella europaea PYCC6329</name>
    <dbReference type="NCBI Taxonomy" id="1423913"/>
    <lineage>
        <taxon>Eukaryota</taxon>
        <taxon>Fungi</taxon>
        <taxon>Dikarya</taxon>
        <taxon>Basidiomycota</taxon>
        <taxon>Agaricomycotina</taxon>
        <taxon>Tremellomycetes</taxon>
        <taxon>Tremellales</taxon>
        <taxon>Cryptococcaceae</taxon>
        <taxon>Kwoniella</taxon>
    </lineage>
</organism>
<dbReference type="EMBL" id="CP144089">
    <property type="protein sequence ID" value="WWD03327.1"/>
    <property type="molecule type" value="Genomic_DNA"/>
</dbReference>